<evidence type="ECO:0000313" key="2">
    <source>
        <dbReference type="EMBL" id="OEO32960.1"/>
    </source>
</evidence>
<keyword evidence="1" id="KW-0732">Signal</keyword>
<organism evidence="2 3">
    <name type="scientific">Devosia insulae DS-56</name>
    <dbReference type="NCBI Taxonomy" id="1116389"/>
    <lineage>
        <taxon>Bacteria</taxon>
        <taxon>Pseudomonadati</taxon>
        <taxon>Pseudomonadota</taxon>
        <taxon>Alphaproteobacteria</taxon>
        <taxon>Hyphomicrobiales</taxon>
        <taxon>Devosiaceae</taxon>
        <taxon>Devosia</taxon>
    </lineage>
</organism>
<comment type="caution">
    <text evidence="2">The sequence shown here is derived from an EMBL/GenBank/DDBJ whole genome shotgun (WGS) entry which is preliminary data.</text>
</comment>
<protein>
    <recommendedName>
        <fullName evidence="4">PepSY domain-containing protein</fullName>
    </recommendedName>
</protein>
<evidence type="ECO:0000256" key="1">
    <source>
        <dbReference type="SAM" id="SignalP"/>
    </source>
</evidence>
<keyword evidence="3" id="KW-1185">Reference proteome</keyword>
<dbReference type="EMBL" id="LAJE02000044">
    <property type="protein sequence ID" value="OEO32960.1"/>
    <property type="molecule type" value="Genomic_DNA"/>
</dbReference>
<dbReference type="Proteomes" id="UP000095463">
    <property type="component" value="Unassembled WGS sequence"/>
</dbReference>
<dbReference type="RefSeq" id="WP_069907923.1">
    <property type="nucleotide sequence ID" value="NZ_LAJE02000044.1"/>
</dbReference>
<gene>
    <name evidence="2" type="ORF">VW23_009105</name>
</gene>
<name>A0A1E5XWK3_9HYPH</name>
<evidence type="ECO:0008006" key="4">
    <source>
        <dbReference type="Google" id="ProtNLM"/>
    </source>
</evidence>
<feature type="chain" id="PRO_5009190681" description="PepSY domain-containing protein" evidence="1">
    <location>
        <begin position="32"/>
        <end position="116"/>
    </location>
</feature>
<reference evidence="2 3" key="1">
    <citation type="journal article" date="2015" name="Genome Announc.">
        <title>Genome Assemblies of Three Soil-Associated Devosia species: D. insulae, D. limi, and D. soli.</title>
        <authorList>
            <person name="Hassan Y.I."/>
            <person name="Lepp D."/>
            <person name="Zhou T."/>
        </authorList>
    </citation>
    <scope>NUCLEOTIDE SEQUENCE [LARGE SCALE GENOMIC DNA]</scope>
    <source>
        <strain evidence="2 3">DS-56</strain>
    </source>
</reference>
<dbReference type="AlphaFoldDB" id="A0A1E5XWK3"/>
<proteinExistence type="predicted"/>
<feature type="signal peptide" evidence="1">
    <location>
        <begin position="1"/>
        <end position="31"/>
    </location>
</feature>
<evidence type="ECO:0000313" key="3">
    <source>
        <dbReference type="Proteomes" id="UP000095463"/>
    </source>
</evidence>
<sequence length="116" mass="13510">MFARLNSFARPTFAALALSLVAVSGAPAVMAGELKPVYEEKHYDEYDCHSVKQAIRYLKKRNYKMIEKLEKEAEEGIYLFSAKKKNYEHEFVAYYITYDACDHEIVSRTPIKEEKM</sequence>
<dbReference type="OrthoDB" id="9917475at2"/>
<accession>A0A1E5XWK3</accession>